<dbReference type="GeneID" id="117572768"/>
<evidence type="ECO:0000256" key="2">
    <source>
        <dbReference type="ARBA" id="ARBA00006772"/>
    </source>
</evidence>
<evidence type="ECO:0000256" key="4">
    <source>
        <dbReference type="ARBA" id="ARBA00022692"/>
    </source>
</evidence>
<dbReference type="GO" id="GO:0005886">
    <property type="term" value="C:plasma membrane"/>
    <property type="evidence" value="ECO:0007669"/>
    <property type="project" value="TreeGrafter"/>
</dbReference>
<dbReference type="RefSeq" id="XP_034111747.1">
    <property type="nucleotide sequence ID" value="XM_034255856.2"/>
</dbReference>
<dbReference type="PANTHER" id="PTHR10283">
    <property type="entry name" value="SOLUTE CARRIER FAMILY 13 MEMBER"/>
    <property type="match status" value="1"/>
</dbReference>
<feature type="transmembrane region" description="Helical" evidence="7">
    <location>
        <begin position="496"/>
        <end position="515"/>
    </location>
</feature>
<protein>
    <submittedName>
        <fullName evidence="9">Protein I'm not dead yet isoform X1</fullName>
    </submittedName>
</protein>
<evidence type="ECO:0000256" key="5">
    <source>
        <dbReference type="ARBA" id="ARBA00022989"/>
    </source>
</evidence>
<dbReference type="CTD" id="40049"/>
<reference evidence="9" key="1">
    <citation type="submission" date="2025-08" db="UniProtKB">
        <authorList>
            <consortium name="RefSeq"/>
        </authorList>
    </citation>
    <scope>IDENTIFICATION</scope>
    <source>
        <strain evidence="9">15112-1751.03</strain>
        <tissue evidence="9">Whole Adult</tissue>
    </source>
</reference>
<dbReference type="Pfam" id="PF00939">
    <property type="entry name" value="Na_sulph_symp"/>
    <property type="match status" value="1"/>
</dbReference>
<dbReference type="InterPro" id="IPR031312">
    <property type="entry name" value="Na/sul_symport_CS"/>
</dbReference>
<organism evidence="8 9">
    <name type="scientific">Drosophila albomicans</name>
    <name type="common">Fruit fly</name>
    <dbReference type="NCBI Taxonomy" id="7291"/>
    <lineage>
        <taxon>Eukaryota</taxon>
        <taxon>Metazoa</taxon>
        <taxon>Ecdysozoa</taxon>
        <taxon>Arthropoda</taxon>
        <taxon>Hexapoda</taxon>
        <taxon>Insecta</taxon>
        <taxon>Pterygota</taxon>
        <taxon>Neoptera</taxon>
        <taxon>Endopterygota</taxon>
        <taxon>Diptera</taxon>
        <taxon>Brachycera</taxon>
        <taxon>Muscomorpha</taxon>
        <taxon>Ephydroidea</taxon>
        <taxon>Drosophilidae</taxon>
        <taxon>Drosophila</taxon>
    </lineage>
</organism>
<evidence type="ECO:0000313" key="8">
    <source>
        <dbReference type="Proteomes" id="UP000515160"/>
    </source>
</evidence>
<dbReference type="InterPro" id="IPR001898">
    <property type="entry name" value="SLC13A/DASS"/>
</dbReference>
<dbReference type="PANTHER" id="PTHR10283:SF82">
    <property type="entry name" value="SOLUTE CARRIER FAMILY 13 MEMBER 2"/>
    <property type="match status" value="1"/>
</dbReference>
<comment type="similarity">
    <text evidence="2">Belongs to the SLC13A/DASS transporter (TC 2.A.47) family. NADC subfamily.</text>
</comment>
<dbReference type="GO" id="GO:0015137">
    <property type="term" value="F:citrate transmembrane transporter activity"/>
    <property type="evidence" value="ECO:0007669"/>
    <property type="project" value="TreeGrafter"/>
</dbReference>
<feature type="transmembrane region" description="Helical" evidence="7">
    <location>
        <begin position="268"/>
        <end position="287"/>
    </location>
</feature>
<feature type="transmembrane region" description="Helical" evidence="7">
    <location>
        <begin position="417"/>
        <end position="437"/>
    </location>
</feature>
<dbReference type="AlphaFoldDB" id="A0A6P8Z4Z1"/>
<keyword evidence="3" id="KW-0813">Transport</keyword>
<sequence length="630" mass="69296">MATETSKMIYPDIKMEVEVADPVEPEVKCSSFFANHWKGLVVFLMPIICLPVMLNNEGLAYRCMYVLLIMAVFWVTEALPLYVTSMIPIIAFPTLGIMDSEATCMTYFKDTLVMFMGGIMVALAVEYSGLHKRLALRVIQMVGCSPRRLHFGLIMVTMFISMWISNAACTAMMCPIIQAVLEELQAQGVCKIYHEPEYQMVGGTNKKKNEDELPYPTKVTQCYYLGIAYASSLGGCGTIIGTATNLTFKGLYDVAFTNATEKLDFPTFMFYSVPSMLVYTLLTYVFLQWHFMGLWRPKSKEAQEVQVGNDNAHVAKKVIDQRYQELGPISMHEIQVMILFIIMVIMYFTRQPGIFKGWADYFNAKVIKNSMPTIFVVIMCFVLPANYAFVRYCLANGTPPKGPTPSLITWKFIQTRVPWGLIFLLGGGFALAAGSKASGMASLIGQSMSGLKVLPHSLLLLVVILVAVFMTAFSSNVAVANILIPVLNEMSLALKIHPLYLVFPAGLACSMAFHLPVSTPPNALVAGYAHIRSKDMAIAGIGPTIITIIVLFVFCQTWAFVVYPNLDTFPEWAQEAAAAAANHAAQLKANAANNTQIAANITQVAANVAQPFINSTVQTLANLAANATTI</sequence>
<evidence type="ECO:0000256" key="6">
    <source>
        <dbReference type="ARBA" id="ARBA00023136"/>
    </source>
</evidence>
<keyword evidence="4 7" id="KW-0812">Transmembrane</keyword>
<keyword evidence="6 7" id="KW-0472">Membrane</keyword>
<keyword evidence="8" id="KW-1185">Reference proteome</keyword>
<dbReference type="PROSITE" id="PS01271">
    <property type="entry name" value="NA_SULFATE"/>
    <property type="match status" value="1"/>
</dbReference>
<comment type="subcellular location">
    <subcellularLocation>
        <location evidence="1">Membrane</location>
        <topology evidence="1">Multi-pass membrane protein</topology>
    </subcellularLocation>
</comment>
<evidence type="ECO:0000313" key="9">
    <source>
        <dbReference type="RefSeq" id="XP_034111747.1"/>
    </source>
</evidence>
<feature type="transmembrane region" description="Helical" evidence="7">
    <location>
        <begin position="370"/>
        <end position="390"/>
    </location>
</feature>
<dbReference type="GO" id="GO:0015141">
    <property type="term" value="F:succinate transmembrane transporter activity"/>
    <property type="evidence" value="ECO:0007669"/>
    <property type="project" value="TreeGrafter"/>
</dbReference>
<feature type="transmembrane region" description="Helical" evidence="7">
    <location>
        <begin position="36"/>
        <end position="54"/>
    </location>
</feature>
<dbReference type="Proteomes" id="UP000515160">
    <property type="component" value="Chromosome 3"/>
</dbReference>
<proteinExistence type="inferred from homology"/>
<evidence type="ECO:0000256" key="1">
    <source>
        <dbReference type="ARBA" id="ARBA00004141"/>
    </source>
</evidence>
<evidence type="ECO:0000256" key="7">
    <source>
        <dbReference type="SAM" id="Phobius"/>
    </source>
</evidence>
<feature type="transmembrane region" description="Helical" evidence="7">
    <location>
        <begin position="112"/>
        <end position="130"/>
    </location>
</feature>
<dbReference type="OrthoDB" id="6493944at2759"/>
<feature type="transmembrane region" description="Helical" evidence="7">
    <location>
        <begin position="223"/>
        <end position="248"/>
    </location>
</feature>
<accession>A0A6P8Z4Z1</accession>
<feature type="transmembrane region" description="Helical" evidence="7">
    <location>
        <begin position="66"/>
        <end position="92"/>
    </location>
</feature>
<name>A0A6P8Z4Z1_DROAB</name>
<gene>
    <name evidence="9" type="primary">LOC117572768</name>
</gene>
<keyword evidence="5 7" id="KW-1133">Transmembrane helix</keyword>
<evidence type="ECO:0000256" key="3">
    <source>
        <dbReference type="ARBA" id="ARBA00022448"/>
    </source>
</evidence>
<feature type="transmembrane region" description="Helical" evidence="7">
    <location>
        <begin position="458"/>
        <end position="484"/>
    </location>
</feature>
<feature type="transmembrane region" description="Helical" evidence="7">
    <location>
        <begin position="329"/>
        <end position="349"/>
    </location>
</feature>
<feature type="transmembrane region" description="Helical" evidence="7">
    <location>
        <begin position="151"/>
        <end position="178"/>
    </location>
</feature>
<feature type="transmembrane region" description="Helical" evidence="7">
    <location>
        <begin position="536"/>
        <end position="561"/>
    </location>
</feature>